<evidence type="ECO:0000313" key="4">
    <source>
        <dbReference type="Proteomes" id="UP000092503"/>
    </source>
</evidence>
<dbReference type="Pfam" id="PF02661">
    <property type="entry name" value="Fic"/>
    <property type="match status" value="1"/>
</dbReference>
<reference evidence="3 4" key="1">
    <citation type="submission" date="2016-06" db="EMBL/GenBank/DDBJ databases">
        <authorList>
            <person name="Kjaerup R.B."/>
            <person name="Dalgaard T.S."/>
            <person name="Juul-Madsen H.R."/>
        </authorList>
    </citation>
    <scope>NUCLEOTIDE SEQUENCE [LARGE SCALE GENOMIC DNA]</scope>
    <source>
        <strain evidence="3">LMG947</strain>
    </source>
</reference>
<dbReference type="OrthoDB" id="9807853at2"/>
<protein>
    <submittedName>
        <fullName evidence="3">Fic/DOC family</fullName>
    </submittedName>
</protein>
<dbReference type="SUPFAM" id="SSF140931">
    <property type="entry name" value="Fic-like"/>
    <property type="match status" value="1"/>
</dbReference>
<dbReference type="PROSITE" id="PS51459">
    <property type="entry name" value="FIDO"/>
    <property type="match status" value="1"/>
</dbReference>
<dbReference type="InterPro" id="IPR003812">
    <property type="entry name" value="Fido"/>
</dbReference>
<dbReference type="Proteomes" id="UP000239710">
    <property type="component" value="Unassembled WGS sequence"/>
</dbReference>
<dbReference type="STRING" id="56449.XBLMG947_3134"/>
<proteinExistence type="predicted"/>
<evidence type="ECO:0000259" key="1">
    <source>
        <dbReference type="PROSITE" id="PS51459"/>
    </source>
</evidence>
<name>A0A1C3NPM6_9XANT</name>
<dbReference type="RefSeq" id="WP_083993156.1">
    <property type="nucleotide sequence ID" value="NZ_MDCE01000040.1"/>
</dbReference>
<evidence type="ECO:0000313" key="3">
    <source>
        <dbReference type="EMBL" id="SBV52339.1"/>
    </source>
</evidence>
<dbReference type="InterPro" id="IPR036597">
    <property type="entry name" value="Fido-like_dom_sf"/>
</dbReference>
<gene>
    <name evidence="3" type="ORF">XBLMG947_3134</name>
    <name evidence="2" type="ORF">XbrCFBP1976_19245</name>
</gene>
<dbReference type="AlphaFoldDB" id="A0A1C3NPM6"/>
<dbReference type="EMBL" id="MDCE01000040">
    <property type="protein sequence ID" value="PPV05046.1"/>
    <property type="molecule type" value="Genomic_DNA"/>
</dbReference>
<dbReference type="Proteomes" id="UP000092503">
    <property type="component" value="Unassembled WGS sequence"/>
</dbReference>
<feature type="domain" description="Fido" evidence="1">
    <location>
        <begin position="99"/>
        <end position="241"/>
    </location>
</feature>
<organism evidence="3 4">
    <name type="scientific">Xanthomonas bromi</name>
    <dbReference type="NCBI Taxonomy" id="56449"/>
    <lineage>
        <taxon>Bacteria</taxon>
        <taxon>Pseudomonadati</taxon>
        <taxon>Pseudomonadota</taxon>
        <taxon>Gammaproteobacteria</taxon>
        <taxon>Lysobacterales</taxon>
        <taxon>Lysobacteraceae</taxon>
        <taxon>Xanthomonas</taxon>
    </lineage>
</organism>
<evidence type="ECO:0000313" key="2">
    <source>
        <dbReference type="EMBL" id="PPV05046.1"/>
    </source>
</evidence>
<evidence type="ECO:0000313" key="5">
    <source>
        <dbReference type="Proteomes" id="UP000239710"/>
    </source>
</evidence>
<dbReference type="EMBL" id="FLTX01000049">
    <property type="protein sequence ID" value="SBV52339.1"/>
    <property type="molecule type" value="Genomic_DNA"/>
</dbReference>
<accession>A0A1C3NPM6</accession>
<reference evidence="2 5" key="2">
    <citation type="submission" date="2016-08" db="EMBL/GenBank/DDBJ databases">
        <title>Evolution of the type three secretion system and type three effector repertoires in Xanthomonas.</title>
        <authorList>
            <person name="Merda D."/>
            <person name="Briand M."/>
            <person name="Bosis E."/>
            <person name="Rousseau C."/>
            <person name="Portier P."/>
            <person name="Jacques M.-A."/>
            <person name="Fischer-Le Saux M."/>
        </authorList>
    </citation>
    <scope>NUCLEOTIDE SEQUENCE [LARGE SCALE GENOMIC DNA]</scope>
    <source>
        <strain evidence="2 5">CFBP1976</strain>
    </source>
</reference>
<keyword evidence="5" id="KW-1185">Reference proteome</keyword>
<dbReference type="Gene3D" id="1.10.3290.10">
    <property type="entry name" value="Fido-like domain"/>
    <property type="match status" value="1"/>
</dbReference>
<sequence length="255" mass="29093">MKEISTGASRVLISLPLPPPSHQVTSFLDQCERQVQRVGAANGADFHRASWRIRRWIYPSHKLQSFLEIEHQDLELVEQAEVADRVDYQEWIKKAGDNLSINEITALNQTFTKRLSGMRTYAASLAQHSHGAERILLPEWEKAQDRMRQIVELVNEEALGQGIVAATRALVLINNAHAFSDGNGRTARAVFNWILSRSKMNDPFYITLKTLSAYSFGAYELHLREAEIFSRWDGVFRFHAQAVRTALDVHEESSY</sequence>